<proteinExistence type="predicted"/>
<feature type="transmembrane region" description="Helical" evidence="1">
    <location>
        <begin position="15"/>
        <end position="35"/>
    </location>
</feature>
<evidence type="ECO:0000256" key="1">
    <source>
        <dbReference type="SAM" id="Phobius"/>
    </source>
</evidence>
<dbReference type="EMBL" id="GEDG01032946">
    <property type="protein sequence ID" value="JAP10535.1"/>
    <property type="molecule type" value="Transcribed_RNA"/>
</dbReference>
<accession>A0A0V0GS96</accession>
<keyword evidence="1" id="KW-0472">Membrane</keyword>
<organism evidence="2">
    <name type="scientific">Solanum chacoense</name>
    <name type="common">Chaco potato</name>
    <dbReference type="NCBI Taxonomy" id="4108"/>
    <lineage>
        <taxon>Eukaryota</taxon>
        <taxon>Viridiplantae</taxon>
        <taxon>Streptophyta</taxon>
        <taxon>Embryophyta</taxon>
        <taxon>Tracheophyta</taxon>
        <taxon>Spermatophyta</taxon>
        <taxon>Magnoliopsida</taxon>
        <taxon>eudicotyledons</taxon>
        <taxon>Gunneridae</taxon>
        <taxon>Pentapetalae</taxon>
        <taxon>asterids</taxon>
        <taxon>lamiids</taxon>
        <taxon>Solanales</taxon>
        <taxon>Solanaceae</taxon>
        <taxon>Solanoideae</taxon>
        <taxon>Solaneae</taxon>
        <taxon>Solanum</taxon>
    </lineage>
</organism>
<sequence>MIHVLTYLLTQDTPALAISLSLFLIFFAVSITPLFHLKHTFFDTLGIKTDSYGKLSSALTRRFS</sequence>
<name>A0A0V0GS96_SOLCH</name>
<keyword evidence="1" id="KW-0812">Transmembrane</keyword>
<dbReference type="AlphaFoldDB" id="A0A0V0GS96"/>
<evidence type="ECO:0000313" key="2">
    <source>
        <dbReference type="EMBL" id="JAP10535.1"/>
    </source>
</evidence>
<keyword evidence="1" id="KW-1133">Transmembrane helix</keyword>
<protein>
    <submittedName>
        <fullName evidence="2">Putative ovule protein</fullName>
    </submittedName>
</protein>
<reference evidence="2" key="1">
    <citation type="submission" date="2015-12" db="EMBL/GenBank/DDBJ databases">
        <title>Gene expression during late stages of embryo sac development: a critical building block for successful pollen-pistil interactions.</title>
        <authorList>
            <person name="Liu Y."/>
            <person name="Joly V."/>
            <person name="Sabar M."/>
            <person name="Matton D.P."/>
        </authorList>
    </citation>
    <scope>NUCLEOTIDE SEQUENCE</scope>
</reference>